<feature type="transmembrane region" description="Helical" evidence="1">
    <location>
        <begin position="159"/>
        <end position="182"/>
    </location>
</feature>
<keyword evidence="1" id="KW-0812">Transmembrane</keyword>
<feature type="transmembrane region" description="Helical" evidence="1">
    <location>
        <begin position="6"/>
        <end position="31"/>
    </location>
</feature>
<reference evidence="2 3" key="1">
    <citation type="journal article" date="2020" name="Microorganisms">
        <title>Osmotic Adaptation and Compatible Solute Biosynthesis of Phototrophic Bacteria as Revealed from Genome Analyses.</title>
        <authorList>
            <person name="Imhoff J.F."/>
            <person name="Rahn T."/>
            <person name="Kunzel S."/>
            <person name="Keller A."/>
            <person name="Neulinger S.C."/>
        </authorList>
    </citation>
    <scope>NUCLEOTIDE SEQUENCE [LARGE SCALE GENOMIC DNA]</scope>
    <source>
        <strain evidence="2 3">DSM 6210</strain>
    </source>
</reference>
<keyword evidence="3" id="KW-1185">Reference proteome</keyword>
<evidence type="ECO:0000256" key="1">
    <source>
        <dbReference type="SAM" id="Phobius"/>
    </source>
</evidence>
<feature type="transmembrane region" description="Helical" evidence="1">
    <location>
        <begin position="43"/>
        <end position="64"/>
    </location>
</feature>
<dbReference type="Pfam" id="PF14808">
    <property type="entry name" value="TMEM164"/>
    <property type="match status" value="1"/>
</dbReference>
<dbReference type="EMBL" id="NRRV01000017">
    <property type="protein sequence ID" value="MBK1630868.1"/>
    <property type="molecule type" value="Genomic_DNA"/>
</dbReference>
<keyword evidence="1" id="KW-1133">Transmembrane helix</keyword>
<proteinExistence type="predicted"/>
<feature type="transmembrane region" description="Helical" evidence="1">
    <location>
        <begin position="202"/>
        <end position="225"/>
    </location>
</feature>
<feature type="transmembrane region" description="Helical" evidence="1">
    <location>
        <begin position="70"/>
        <end position="89"/>
    </location>
</feature>
<dbReference type="NCBIfam" id="TIGR02206">
    <property type="entry name" value="intg_mem_TP0381"/>
    <property type="match status" value="1"/>
</dbReference>
<evidence type="ECO:0000313" key="2">
    <source>
        <dbReference type="EMBL" id="MBK1630868.1"/>
    </source>
</evidence>
<protein>
    <submittedName>
        <fullName evidence="2">TIGR02206 family membrane protein</fullName>
    </submittedName>
</protein>
<keyword evidence="1" id="KW-0472">Membrane</keyword>
<organism evidence="2 3">
    <name type="scientific">Thiohalocapsa halophila</name>
    <dbReference type="NCBI Taxonomy" id="69359"/>
    <lineage>
        <taxon>Bacteria</taxon>
        <taxon>Pseudomonadati</taxon>
        <taxon>Pseudomonadota</taxon>
        <taxon>Gammaproteobacteria</taxon>
        <taxon>Chromatiales</taxon>
        <taxon>Chromatiaceae</taxon>
        <taxon>Thiohalocapsa</taxon>
    </lineage>
</organism>
<dbReference type="Proteomes" id="UP000748752">
    <property type="component" value="Unassembled WGS sequence"/>
</dbReference>
<gene>
    <name evidence="2" type="ORF">CKO31_08950</name>
</gene>
<evidence type="ECO:0000313" key="3">
    <source>
        <dbReference type="Proteomes" id="UP000748752"/>
    </source>
</evidence>
<comment type="caution">
    <text evidence="2">The sequence shown here is derived from an EMBL/GenBank/DDBJ whole genome shotgun (WGS) entry which is preliminary data.</text>
</comment>
<dbReference type="RefSeq" id="WP_200236164.1">
    <property type="nucleotide sequence ID" value="NZ_NRRV01000017.1"/>
</dbReference>
<feature type="transmembrane region" description="Helical" evidence="1">
    <location>
        <begin position="125"/>
        <end position="147"/>
    </location>
</feature>
<feature type="transmembrane region" description="Helical" evidence="1">
    <location>
        <begin position="96"/>
        <end position="113"/>
    </location>
</feature>
<sequence>MQASPAFVLFGGVHLLTLALIVVSALVLPLAVCRYAPAALRPVALALAALLLAQEAVDVALQLWRSGPSVQLLPLHLCTLAVFVTVWMLATGNQRAFELAYFWALAGTTQALATPDLRQGFPDPAFVFFFAGHGLVIVGVAYGALALGLRPYPMSMLRVGLTTLALAAVVFGVNLWLGTNFLYLMAKPAGASLLDWFGPWPWYWLGLVAVAMVSFLVLYAPYFIADWRAGRRHGRPRLPPGGTPPTGL</sequence>
<accession>A0ABS1CGN3</accession>
<name>A0ABS1CGN3_9GAMM</name>
<dbReference type="InterPro" id="IPR011737">
    <property type="entry name" value="CHP02206_TP0381"/>
</dbReference>